<evidence type="ECO:0000313" key="1">
    <source>
        <dbReference type="EMBL" id="PWL38857.1"/>
    </source>
</evidence>
<reference evidence="1 2" key="1">
    <citation type="submission" date="2018-05" db="EMBL/GenBank/DDBJ databases">
        <title>Complete genome sequence of Flagellimonas aquimarina ECD12 isolated from seaweed Ecklonia cava.</title>
        <authorList>
            <person name="Choi S."/>
            <person name="Seong C."/>
        </authorList>
    </citation>
    <scope>NUCLEOTIDE SEQUENCE [LARGE SCALE GENOMIC DNA]</scope>
    <source>
        <strain evidence="1 2">ECD12</strain>
    </source>
</reference>
<accession>A0A316KXB2</accession>
<dbReference type="Proteomes" id="UP000245762">
    <property type="component" value="Unassembled WGS sequence"/>
</dbReference>
<keyword evidence="2" id="KW-1185">Reference proteome</keyword>
<dbReference type="OrthoDB" id="1448121at2"/>
<comment type="caution">
    <text evidence="1">The sequence shown here is derived from an EMBL/GenBank/DDBJ whole genome shotgun (WGS) entry which is preliminary data.</text>
</comment>
<dbReference type="EMBL" id="QGEG01000002">
    <property type="protein sequence ID" value="PWL38857.1"/>
    <property type="molecule type" value="Genomic_DNA"/>
</dbReference>
<dbReference type="AlphaFoldDB" id="A0A316KXB2"/>
<evidence type="ECO:0000313" key="2">
    <source>
        <dbReference type="Proteomes" id="UP000245762"/>
    </source>
</evidence>
<evidence type="ECO:0008006" key="3">
    <source>
        <dbReference type="Google" id="ProtNLM"/>
    </source>
</evidence>
<dbReference type="PROSITE" id="PS51257">
    <property type="entry name" value="PROKAR_LIPOPROTEIN"/>
    <property type="match status" value="1"/>
</dbReference>
<dbReference type="Gene3D" id="2.40.128.410">
    <property type="match status" value="1"/>
</dbReference>
<sequence>MKKLEKCIIAVLIVVAIGCASHPKSSATAEEIETLNKLVSEKSFEIQANWANPLATGSINSIANAGLLPPGSTANRIDLSGSASFLRVTGDKVEANLPYFGERQMGGTYNNNNTGIQFEGVPKDFEIVLNKKTQGYTMRFTISAATETYQVVSQLTPSLSSTLNINSTHRTAIWYTGRVRPYAKE</sequence>
<name>A0A316KXB2_9FLAO</name>
<protein>
    <recommendedName>
        <fullName evidence="3">DUF4251 domain-containing protein</fullName>
    </recommendedName>
</protein>
<dbReference type="InterPro" id="IPR025347">
    <property type="entry name" value="DUF4251"/>
</dbReference>
<gene>
    <name evidence="1" type="ORF">DKG77_11505</name>
</gene>
<dbReference type="RefSeq" id="WP_109663123.1">
    <property type="nucleotide sequence ID" value="NZ_QGEG01000002.1"/>
</dbReference>
<proteinExistence type="predicted"/>
<dbReference type="Pfam" id="PF14059">
    <property type="entry name" value="DUF4251"/>
    <property type="match status" value="1"/>
</dbReference>
<organism evidence="1 2">
    <name type="scientific">Flagellimonas aquimarina</name>
    <dbReference type="NCBI Taxonomy" id="2201895"/>
    <lineage>
        <taxon>Bacteria</taxon>
        <taxon>Pseudomonadati</taxon>
        <taxon>Bacteroidota</taxon>
        <taxon>Flavobacteriia</taxon>
        <taxon>Flavobacteriales</taxon>
        <taxon>Flavobacteriaceae</taxon>
        <taxon>Flagellimonas</taxon>
    </lineage>
</organism>